<keyword evidence="5" id="KW-0862">Zinc</keyword>
<organism evidence="13">
    <name type="scientific">Scylla olivacea</name>
    <name type="common">Orange mud crab</name>
    <name type="synonym">Cancer olivacea</name>
    <dbReference type="NCBI Taxonomy" id="85551"/>
    <lineage>
        <taxon>Eukaryota</taxon>
        <taxon>Metazoa</taxon>
        <taxon>Ecdysozoa</taxon>
        <taxon>Arthropoda</taxon>
        <taxon>Crustacea</taxon>
        <taxon>Multicrustacea</taxon>
        <taxon>Malacostraca</taxon>
        <taxon>Eumalacostraca</taxon>
        <taxon>Eucarida</taxon>
        <taxon>Decapoda</taxon>
        <taxon>Pleocyemata</taxon>
        <taxon>Brachyura</taxon>
        <taxon>Eubrachyura</taxon>
        <taxon>Portunoidea</taxon>
        <taxon>Portunidae</taxon>
        <taxon>Portuninae</taxon>
        <taxon>Scylla</taxon>
    </lineage>
</organism>
<dbReference type="InterPro" id="IPR036236">
    <property type="entry name" value="Znf_C2H2_sf"/>
</dbReference>
<dbReference type="Pfam" id="PF00651">
    <property type="entry name" value="BTB"/>
    <property type="match status" value="1"/>
</dbReference>
<dbReference type="SMART" id="SM00355">
    <property type="entry name" value="ZnF_C2H2"/>
    <property type="match status" value="2"/>
</dbReference>
<dbReference type="GO" id="GO:0003006">
    <property type="term" value="P:developmental process involved in reproduction"/>
    <property type="evidence" value="ECO:0007669"/>
    <property type="project" value="UniProtKB-ARBA"/>
</dbReference>
<evidence type="ECO:0000256" key="2">
    <source>
        <dbReference type="ARBA" id="ARBA00022723"/>
    </source>
</evidence>
<reference evidence="13" key="1">
    <citation type="submission" date="2015-09" db="EMBL/GenBank/DDBJ databases">
        <title>Scylla olivacea transcriptome.</title>
        <authorList>
            <person name="Ikhwanuddin M."/>
        </authorList>
    </citation>
    <scope>NUCLEOTIDE SEQUENCE</scope>
</reference>
<dbReference type="InterPro" id="IPR011333">
    <property type="entry name" value="SKP1/BTB/POZ_sf"/>
</dbReference>
<dbReference type="SUPFAM" id="SSF54695">
    <property type="entry name" value="POZ domain"/>
    <property type="match status" value="1"/>
</dbReference>
<keyword evidence="3 9" id="KW-0863">Zinc-finger</keyword>
<evidence type="ECO:0008006" key="14">
    <source>
        <dbReference type="Google" id="ProtNLM"/>
    </source>
</evidence>
<keyword evidence="4" id="KW-0221">Differentiation</keyword>
<dbReference type="GO" id="GO:0006357">
    <property type="term" value="P:regulation of transcription by RNA polymerase II"/>
    <property type="evidence" value="ECO:0007669"/>
    <property type="project" value="TreeGrafter"/>
</dbReference>
<protein>
    <recommendedName>
        <fullName evidence="14">BTB domain-containing protein</fullName>
    </recommendedName>
</protein>
<dbReference type="PANTHER" id="PTHR23110">
    <property type="entry name" value="BTB DOMAIN TRANSCRIPTION FACTOR"/>
    <property type="match status" value="1"/>
</dbReference>
<feature type="compositionally biased region" description="Polar residues" evidence="10">
    <location>
        <begin position="216"/>
        <end position="236"/>
    </location>
</feature>
<feature type="region of interest" description="Disordered" evidence="10">
    <location>
        <begin position="368"/>
        <end position="403"/>
    </location>
</feature>
<keyword evidence="2" id="KW-0479">Metal-binding</keyword>
<feature type="compositionally biased region" description="Gly residues" evidence="10">
    <location>
        <begin position="385"/>
        <end position="396"/>
    </location>
</feature>
<comment type="function">
    <text evidence="8">Putative transcription factor required for axon growth and guidance in the central and peripheral nervous systems. Repels CNS axons away from the midline by promoting the expression of the midline repellent sli and its receptor robo.</text>
</comment>
<evidence type="ECO:0000256" key="9">
    <source>
        <dbReference type="PROSITE-ProRule" id="PRU00042"/>
    </source>
</evidence>
<dbReference type="EMBL" id="GDRN01060507">
    <property type="protein sequence ID" value="JAI65357.1"/>
    <property type="molecule type" value="Transcribed_RNA"/>
</dbReference>
<feature type="compositionally biased region" description="Low complexity" evidence="10">
    <location>
        <begin position="161"/>
        <end position="181"/>
    </location>
</feature>
<evidence type="ECO:0000256" key="5">
    <source>
        <dbReference type="ARBA" id="ARBA00022833"/>
    </source>
</evidence>
<dbReference type="InterPro" id="IPR051095">
    <property type="entry name" value="Dros_DevTransReg"/>
</dbReference>
<dbReference type="Gene3D" id="3.30.160.60">
    <property type="entry name" value="Classic Zinc Finger"/>
    <property type="match status" value="2"/>
</dbReference>
<evidence type="ECO:0000256" key="6">
    <source>
        <dbReference type="ARBA" id="ARBA00022902"/>
    </source>
</evidence>
<keyword evidence="7" id="KW-0539">Nucleus</keyword>
<feature type="compositionally biased region" description="Basic and acidic residues" evidence="10">
    <location>
        <begin position="125"/>
        <end position="148"/>
    </location>
</feature>
<dbReference type="GO" id="GO:0005634">
    <property type="term" value="C:nucleus"/>
    <property type="evidence" value="ECO:0007669"/>
    <property type="project" value="UniProtKB-ARBA"/>
</dbReference>
<dbReference type="PANTHER" id="PTHR23110:SF111">
    <property type="entry name" value="LONGITUDINALS LACKING PROTEIN, ISOFORMS F_I_K_T"/>
    <property type="match status" value="1"/>
</dbReference>
<dbReference type="PROSITE" id="PS00028">
    <property type="entry name" value="ZINC_FINGER_C2H2_1"/>
    <property type="match status" value="1"/>
</dbReference>
<dbReference type="SUPFAM" id="SSF57667">
    <property type="entry name" value="beta-beta-alpha zinc fingers"/>
    <property type="match status" value="1"/>
</dbReference>
<keyword evidence="6" id="KW-0524">Neurogenesis</keyword>
<feature type="compositionally biased region" description="Polar residues" evidence="10">
    <location>
        <begin position="182"/>
        <end position="201"/>
    </location>
</feature>
<evidence type="ECO:0000256" key="7">
    <source>
        <dbReference type="ARBA" id="ARBA00023242"/>
    </source>
</evidence>
<evidence type="ECO:0000256" key="10">
    <source>
        <dbReference type="SAM" id="MobiDB-lite"/>
    </source>
</evidence>
<name>A0A0P4WTY8_SCYOL</name>
<feature type="region of interest" description="Disordered" evidence="10">
    <location>
        <begin position="521"/>
        <end position="541"/>
    </location>
</feature>
<dbReference type="Gene3D" id="3.30.710.10">
    <property type="entry name" value="Potassium Channel Kv1.1, Chain A"/>
    <property type="match status" value="1"/>
</dbReference>
<dbReference type="InterPro" id="IPR000210">
    <property type="entry name" value="BTB/POZ_dom"/>
</dbReference>
<evidence type="ECO:0000256" key="3">
    <source>
        <dbReference type="ARBA" id="ARBA00022771"/>
    </source>
</evidence>
<evidence type="ECO:0000256" key="8">
    <source>
        <dbReference type="ARBA" id="ARBA00037382"/>
    </source>
</evidence>
<sequence>MCGKMAEELLSLKWNNHQAHFVDILTFLREQEIFVDATLACGGKLYAAHKFVLSTCSDYFKQMFTKNPSKHPIVFMKDVTSRDLEALLDFMYNGEVNVPQSSLGSLIKTAEGLQIKGLAVPDDPPAPKRDRDREREKRENRTQLDHHSPPAKRPRPRERSPPQSSPSQPQATQPSSHPPAATQLSRSRSPQPPNTSGSSQVGMPPVEATLDEDSRTSIQSGLSGLSEQNTSTTPSLSAKPGGGNCQQQQQQQQANAGDGATSQVDALAHGHSGEEPSPGPSGLHKQQQSKEEPEFEIKQEDVVDLGEDDEGDWGVEGDGGGGESSLGTENPPNFPEVMLPHSDGTMPATGDPAMEVSPLEQLLLRDQSCSPPARVKSEPSERVGGAPGEGEAGGSQGVSHGHPYLGVQSYPSLAALSSNLGVVGLSSSSSDLASISSPNPAGLVSVIMAATPPRPQRRASNPLNCPVCGRVVLFRSEFEKHMRTHTGEKPFLCHLCSYRSAQRSNLNVHLKSVHKLYLPSTSAAGSQPPPWNGNPDSRFIG</sequence>
<dbReference type="Pfam" id="PF00096">
    <property type="entry name" value="zf-C2H2"/>
    <property type="match status" value="1"/>
</dbReference>
<dbReference type="InterPro" id="IPR013087">
    <property type="entry name" value="Znf_C2H2_type"/>
</dbReference>
<accession>A0A0P4WTY8</accession>
<feature type="domain" description="BTB" evidence="11">
    <location>
        <begin position="35"/>
        <end position="100"/>
    </location>
</feature>
<dbReference type="AlphaFoldDB" id="A0A0P4WTY8"/>
<evidence type="ECO:0000259" key="12">
    <source>
        <dbReference type="PROSITE" id="PS50157"/>
    </source>
</evidence>
<dbReference type="SMART" id="SM00225">
    <property type="entry name" value="BTB"/>
    <property type="match status" value="1"/>
</dbReference>
<evidence type="ECO:0000313" key="13">
    <source>
        <dbReference type="EMBL" id="JAI65357.1"/>
    </source>
</evidence>
<dbReference type="GO" id="GO:0008270">
    <property type="term" value="F:zinc ion binding"/>
    <property type="evidence" value="ECO:0007669"/>
    <property type="project" value="UniProtKB-KW"/>
</dbReference>
<feature type="domain" description="C2H2-type" evidence="12">
    <location>
        <begin position="491"/>
        <end position="519"/>
    </location>
</feature>
<evidence type="ECO:0000256" key="1">
    <source>
        <dbReference type="ARBA" id="ARBA00022473"/>
    </source>
</evidence>
<dbReference type="PROSITE" id="PS50157">
    <property type="entry name" value="ZINC_FINGER_C2H2_2"/>
    <property type="match status" value="2"/>
</dbReference>
<dbReference type="FunFam" id="3.30.160.60:FF:000446">
    <property type="entry name" value="Zinc finger protein"/>
    <property type="match status" value="1"/>
</dbReference>
<proteinExistence type="predicted"/>
<dbReference type="CDD" id="cd18315">
    <property type="entry name" value="BTB_POZ_BAB-like"/>
    <property type="match status" value="1"/>
</dbReference>
<evidence type="ECO:0000259" key="11">
    <source>
        <dbReference type="PROSITE" id="PS50097"/>
    </source>
</evidence>
<feature type="compositionally biased region" description="Acidic residues" evidence="10">
    <location>
        <begin position="302"/>
        <end position="315"/>
    </location>
</feature>
<dbReference type="PROSITE" id="PS50097">
    <property type="entry name" value="BTB"/>
    <property type="match status" value="1"/>
</dbReference>
<dbReference type="GO" id="GO:0048513">
    <property type="term" value="P:animal organ development"/>
    <property type="evidence" value="ECO:0007669"/>
    <property type="project" value="UniProtKB-ARBA"/>
</dbReference>
<keyword evidence="1" id="KW-0217">Developmental protein</keyword>
<dbReference type="GO" id="GO:0048666">
    <property type="term" value="P:neuron development"/>
    <property type="evidence" value="ECO:0007669"/>
    <property type="project" value="UniProtKB-ARBA"/>
</dbReference>
<feature type="domain" description="C2H2-type" evidence="12">
    <location>
        <begin position="463"/>
        <end position="490"/>
    </location>
</feature>
<feature type="region of interest" description="Disordered" evidence="10">
    <location>
        <begin position="116"/>
        <end position="353"/>
    </location>
</feature>
<feature type="compositionally biased region" description="Basic and acidic residues" evidence="10">
    <location>
        <begin position="288"/>
        <end position="301"/>
    </location>
</feature>
<evidence type="ECO:0000256" key="4">
    <source>
        <dbReference type="ARBA" id="ARBA00022782"/>
    </source>
</evidence>